<keyword evidence="4 11" id="KW-0436">Ligase</keyword>
<protein>
    <recommendedName>
        <fullName evidence="11">Methionine--tRNA ligase</fullName>
        <ecNumber evidence="11">6.1.1.10</ecNumber>
    </recommendedName>
    <alternativeName>
        <fullName evidence="11">Methionyl-tRNA synthetase</fullName>
        <shortName evidence="11">MetRS</shortName>
    </alternativeName>
</protein>
<dbReference type="PANTHER" id="PTHR45765">
    <property type="entry name" value="METHIONINE--TRNA LIGASE"/>
    <property type="match status" value="1"/>
</dbReference>
<evidence type="ECO:0000256" key="9">
    <source>
        <dbReference type="ARBA" id="ARBA00023146"/>
    </source>
</evidence>
<dbReference type="InterPro" id="IPR029038">
    <property type="entry name" value="MetRS_Zn"/>
</dbReference>
<reference evidence="13 14" key="1">
    <citation type="submission" date="2016-04" db="EMBL/GenBank/DDBJ databases">
        <authorList>
            <person name="Evans L.H."/>
            <person name="Alamgir A."/>
            <person name="Owens N."/>
            <person name="Weber N.D."/>
            <person name="Virtaneva K."/>
            <person name="Barbian K."/>
            <person name="Babar A."/>
            <person name="Rosenke K."/>
        </authorList>
    </citation>
    <scope>NUCLEOTIDE SEQUENCE [LARGE SCALE GENOMIC DNA]</scope>
    <source>
        <strain evidence="14">S5(T) (JCM 30642 \VKM B-2941)</strain>
    </source>
</reference>
<dbReference type="Gene3D" id="2.20.28.20">
    <property type="entry name" value="Methionyl-tRNA synthetase, Zn-domain"/>
    <property type="match status" value="1"/>
</dbReference>
<feature type="domain" description="TRNA-binding" evidence="12">
    <location>
        <begin position="541"/>
        <end position="639"/>
    </location>
</feature>
<evidence type="ECO:0000313" key="13">
    <source>
        <dbReference type="EMBL" id="SIM35087.1"/>
    </source>
</evidence>
<feature type="binding site" evidence="11">
    <location>
        <position position="334"/>
    </location>
    <ligand>
        <name>ATP</name>
        <dbReference type="ChEBI" id="CHEBI:30616"/>
    </ligand>
</feature>
<dbReference type="GO" id="GO:0000049">
    <property type="term" value="F:tRNA binding"/>
    <property type="evidence" value="ECO:0007669"/>
    <property type="project" value="UniProtKB-UniRule"/>
</dbReference>
<feature type="binding site" evidence="11">
    <location>
        <position position="160"/>
    </location>
    <ligand>
        <name>Zn(2+)</name>
        <dbReference type="ChEBI" id="CHEBI:29105"/>
    </ligand>
</feature>
<keyword evidence="8 11" id="KW-0648">Protein biosynthesis</keyword>
<dbReference type="Gene3D" id="3.40.50.620">
    <property type="entry name" value="HUPs"/>
    <property type="match status" value="1"/>
</dbReference>
<dbReference type="FunFam" id="2.20.28.20:FF:000001">
    <property type="entry name" value="Methionine--tRNA ligase"/>
    <property type="match status" value="1"/>
</dbReference>
<sequence>MSGKIVINCALPYANSSIHIGHLAGAYLPGDIFHRFIKMSGRDSIFICGTDEYGTPIALKAEKEKKTPEEIVNKYYAEFVETFSNVDIKFDYFGRTTSKTHETFVQDFFEDLEKKGYLERRMMESAYCPREKRFLPDRYVNGKCPRCGYEYARGDQCDECGRTNDPRDLINPTCAICGGPAEFRETAHIFFKISEFSDFLKEWLQSKNEWRSNVTSFPLNIIESGLRDRAITRDMEWGVKLKENEMEGKRIYVWFEALLGYLSNAMEYSELSGNSELWKEYYDDGETYYFLGKDNIFFHTIFLPAMHKASGKYPLPYRVTGNEYLRFKGQKFSKSRGIGYTVNDVLQMVDKDSLRYYISSILPETSDSDFSLEEMKEKVNSELSGKYGNLVNRVVTFAKNKNVLPIKGESDHSDIELIVQMDKFRENYSELMGRIEFRKALNLWLENVKVVNTYFNDSKPWDLIKTDRKMTESKLWHTLKAVEYLTLAIYPFVPSGADRAWLSIHGTSIENASMSHLAETCEFKPSESAIIFKKLEIEEEPENQMNLIVGRIVFAEFHPNADSLLHLKVSLGDHEIDLVAGIRNYYTLEELKNKKIIVVENLKHAKIRGIESQGMLLAAQDSKGAHLLTTDENEGTKVTVGDIQCNTEKKIDLDILKTYEMRVDEINGKMVPTAMMGRNRLHLMANGKDVNIDGNVEQKSIIR</sequence>
<dbReference type="AlphaFoldDB" id="A0A1N5SGL3"/>
<keyword evidence="2 11" id="KW-0963">Cytoplasm</keyword>
<evidence type="ECO:0000256" key="5">
    <source>
        <dbReference type="ARBA" id="ARBA00022741"/>
    </source>
</evidence>
<dbReference type="Proteomes" id="UP000195607">
    <property type="component" value="Chromosome I"/>
</dbReference>
<feature type="binding site" evidence="11">
    <location>
        <position position="147"/>
    </location>
    <ligand>
        <name>Zn(2+)</name>
        <dbReference type="ChEBI" id="CHEBI:29105"/>
    </ligand>
</feature>
<comment type="subunit">
    <text evidence="11">Homodimer.</text>
</comment>
<comment type="cofactor">
    <cofactor evidence="11">
        <name>Zn(2+)</name>
        <dbReference type="ChEBI" id="CHEBI:29105"/>
    </cofactor>
    <text evidence="11">Binds 1 zinc ion per subunit.</text>
</comment>
<dbReference type="CDD" id="cd00814">
    <property type="entry name" value="MetRS_core"/>
    <property type="match status" value="1"/>
</dbReference>
<feature type="short sequence motif" description="'KMSKS' region" evidence="11">
    <location>
        <begin position="331"/>
        <end position="335"/>
    </location>
</feature>
<organism evidence="13 14">
    <name type="scientific">Cuniculiplasma divulgatum</name>
    <dbReference type="NCBI Taxonomy" id="1673428"/>
    <lineage>
        <taxon>Archaea</taxon>
        <taxon>Methanobacteriati</taxon>
        <taxon>Thermoplasmatota</taxon>
        <taxon>Thermoplasmata</taxon>
        <taxon>Thermoplasmatales</taxon>
        <taxon>Cuniculiplasmataceae</taxon>
        <taxon>Cuniculiplasma</taxon>
    </lineage>
</organism>
<dbReference type="Pfam" id="PF09334">
    <property type="entry name" value="tRNA-synt_1g"/>
    <property type="match status" value="1"/>
</dbReference>
<dbReference type="GO" id="GO:0006431">
    <property type="term" value="P:methionyl-tRNA aminoacylation"/>
    <property type="evidence" value="ECO:0007669"/>
    <property type="project" value="UniProtKB-UniRule"/>
</dbReference>
<evidence type="ECO:0000256" key="1">
    <source>
        <dbReference type="ARBA" id="ARBA00004496"/>
    </source>
</evidence>
<name>A0A1N5SGL3_9ARCH</name>
<dbReference type="PRINTS" id="PR01041">
    <property type="entry name" value="TRNASYNTHMET"/>
</dbReference>
<dbReference type="NCBIfam" id="TIGR00398">
    <property type="entry name" value="metG"/>
    <property type="match status" value="1"/>
</dbReference>
<feature type="binding site" evidence="11">
    <location>
        <position position="157"/>
    </location>
    <ligand>
        <name>Zn(2+)</name>
        <dbReference type="ChEBI" id="CHEBI:29105"/>
    </ligand>
</feature>
<dbReference type="InterPro" id="IPR002547">
    <property type="entry name" value="tRNA-bd_dom"/>
</dbReference>
<dbReference type="Gene3D" id="2.40.50.140">
    <property type="entry name" value="Nucleic acid-binding proteins"/>
    <property type="match status" value="1"/>
</dbReference>
<comment type="catalytic activity">
    <reaction evidence="10 11">
        <text>tRNA(Met) + L-methionine + ATP = L-methionyl-tRNA(Met) + AMP + diphosphate</text>
        <dbReference type="Rhea" id="RHEA:13481"/>
        <dbReference type="Rhea" id="RHEA-COMP:9667"/>
        <dbReference type="Rhea" id="RHEA-COMP:9698"/>
        <dbReference type="ChEBI" id="CHEBI:30616"/>
        <dbReference type="ChEBI" id="CHEBI:33019"/>
        <dbReference type="ChEBI" id="CHEBI:57844"/>
        <dbReference type="ChEBI" id="CHEBI:78442"/>
        <dbReference type="ChEBI" id="CHEBI:78530"/>
        <dbReference type="ChEBI" id="CHEBI:456215"/>
        <dbReference type="EC" id="6.1.1.10"/>
    </reaction>
</comment>
<dbReference type="GO" id="GO:0005524">
    <property type="term" value="F:ATP binding"/>
    <property type="evidence" value="ECO:0007669"/>
    <property type="project" value="UniProtKB-UniRule"/>
</dbReference>
<proteinExistence type="inferred from homology"/>
<keyword evidence="5 11" id="KW-0547">Nucleotide-binding</keyword>
<dbReference type="GeneID" id="41587521"/>
<dbReference type="InterPro" id="IPR023458">
    <property type="entry name" value="Met-tRNA_ligase_1"/>
</dbReference>
<feature type="short sequence motif" description="'HIGH' region" evidence="11">
    <location>
        <begin position="12"/>
        <end position="22"/>
    </location>
</feature>
<dbReference type="InterPro" id="IPR015413">
    <property type="entry name" value="Methionyl/Leucyl_tRNA_Synth"/>
</dbReference>
<dbReference type="Pfam" id="PF01588">
    <property type="entry name" value="tRNA_bind"/>
    <property type="match status" value="1"/>
</dbReference>
<dbReference type="InterPro" id="IPR014758">
    <property type="entry name" value="Met-tRNA_synth"/>
</dbReference>
<dbReference type="EMBL" id="LT671858">
    <property type="protein sequence ID" value="SIM35087.1"/>
    <property type="molecule type" value="Genomic_DNA"/>
</dbReference>
<evidence type="ECO:0000256" key="2">
    <source>
        <dbReference type="ARBA" id="ARBA00022490"/>
    </source>
</evidence>
<dbReference type="RefSeq" id="WP_021789309.1">
    <property type="nucleotide sequence ID" value="NZ_LT671858.1"/>
</dbReference>
<evidence type="ECO:0000259" key="12">
    <source>
        <dbReference type="PROSITE" id="PS50886"/>
    </source>
</evidence>
<dbReference type="EC" id="6.1.1.10" evidence="11"/>
<dbReference type="HAMAP" id="MF_00098">
    <property type="entry name" value="Met_tRNA_synth_type1"/>
    <property type="match status" value="1"/>
</dbReference>
<keyword evidence="11" id="KW-0862">Zinc</keyword>
<evidence type="ECO:0000256" key="8">
    <source>
        <dbReference type="ARBA" id="ARBA00022917"/>
    </source>
</evidence>
<comment type="subcellular location">
    <subcellularLocation>
        <location evidence="1 11">Cytoplasm</location>
    </subcellularLocation>
</comment>
<evidence type="ECO:0000256" key="11">
    <source>
        <dbReference type="HAMAP-Rule" id="MF_00098"/>
    </source>
</evidence>
<evidence type="ECO:0000313" key="14">
    <source>
        <dbReference type="Proteomes" id="UP000195607"/>
    </source>
</evidence>
<dbReference type="PROSITE" id="PS50886">
    <property type="entry name" value="TRBD"/>
    <property type="match status" value="1"/>
</dbReference>
<dbReference type="InterPro" id="IPR041872">
    <property type="entry name" value="Anticodon_Met"/>
</dbReference>
<evidence type="ECO:0000256" key="6">
    <source>
        <dbReference type="ARBA" id="ARBA00022840"/>
    </source>
</evidence>
<dbReference type="GO" id="GO:0004825">
    <property type="term" value="F:methionine-tRNA ligase activity"/>
    <property type="evidence" value="ECO:0007669"/>
    <property type="project" value="UniProtKB-UniRule"/>
</dbReference>
<keyword evidence="6 11" id="KW-0067">ATP-binding</keyword>
<evidence type="ECO:0000256" key="3">
    <source>
        <dbReference type="ARBA" id="ARBA00022555"/>
    </source>
</evidence>
<keyword evidence="9 11" id="KW-0030">Aminoacyl-tRNA synthetase</keyword>
<dbReference type="SUPFAM" id="SSF47323">
    <property type="entry name" value="Anticodon-binding domain of a subclass of class I aminoacyl-tRNA synthetases"/>
    <property type="match status" value="1"/>
</dbReference>
<dbReference type="GO" id="GO:0005829">
    <property type="term" value="C:cytosol"/>
    <property type="evidence" value="ECO:0007669"/>
    <property type="project" value="TreeGrafter"/>
</dbReference>
<dbReference type="InterPro" id="IPR014729">
    <property type="entry name" value="Rossmann-like_a/b/a_fold"/>
</dbReference>
<dbReference type="Pfam" id="PF19303">
    <property type="entry name" value="Anticodon_3"/>
    <property type="match status" value="1"/>
</dbReference>
<evidence type="ECO:0000256" key="4">
    <source>
        <dbReference type="ARBA" id="ARBA00022598"/>
    </source>
</evidence>
<dbReference type="SUPFAM" id="SSF52374">
    <property type="entry name" value="Nucleotidylyl transferase"/>
    <property type="match status" value="1"/>
</dbReference>
<keyword evidence="3 11" id="KW-0820">tRNA-binding</keyword>
<dbReference type="InterPro" id="IPR009080">
    <property type="entry name" value="tRNAsynth_Ia_anticodon-bd"/>
</dbReference>
<comment type="similarity">
    <text evidence="11">Belongs to the class-I aminoacyl-tRNA synthetase family. MetG type 1 subfamily.</text>
</comment>
<evidence type="ECO:0000256" key="10">
    <source>
        <dbReference type="ARBA" id="ARBA00047364"/>
    </source>
</evidence>
<dbReference type="InterPro" id="IPR033911">
    <property type="entry name" value="MetRS_core"/>
</dbReference>
<gene>
    <name evidence="11" type="primary">metG</name>
    <name evidence="13" type="ORF">CSP5_0218</name>
</gene>
<dbReference type="SUPFAM" id="SSF50249">
    <property type="entry name" value="Nucleic acid-binding proteins"/>
    <property type="match status" value="1"/>
</dbReference>
<keyword evidence="11" id="KW-0479">Metal-binding</keyword>
<dbReference type="GO" id="GO:0046872">
    <property type="term" value="F:metal ion binding"/>
    <property type="evidence" value="ECO:0007669"/>
    <property type="project" value="UniProtKB-KW"/>
</dbReference>
<dbReference type="InterPro" id="IPR012340">
    <property type="entry name" value="NA-bd_OB-fold"/>
</dbReference>
<dbReference type="Gene3D" id="1.10.730.10">
    <property type="entry name" value="Isoleucyl-tRNA Synthetase, Domain 1"/>
    <property type="match status" value="1"/>
</dbReference>
<dbReference type="PANTHER" id="PTHR45765:SF1">
    <property type="entry name" value="METHIONINE--TRNA LIGASE, CYTOPLASMIC"/>
    <property type="match status" value="1"/>
</dbReference>
<evidence type="ECO:0000256" key="7">
    <source>
        <dbReference type="ARBA" id="ARBA00022884"/>
    </source>
</evidence>
<comment type="function">
    <text evidence="11">Is required not only for elongation of protein synthesis but also for the initiation of all mRNA translation through initiator tRNA(fMet) aminoacylation.</text>
</comment>
<accession>A0A1N5SGL3</accession>
<feature type="binding site" evidence="11">
    <location>
        <position position="144"/>
    </location>
    <ligand>
        <name>Zn(2+)</name>
        <dbReference type="ChEBI" id="CHEBI:29105"/>
    </ligand>
</feature>
<keyword evidence="7 11" id="KW-0694">RNA-binding</keyword>
<dbReference type="SUPFAM" id="SSF57770">
    <property type="entry name" value="Methionyl-tRNA synthetase (MetRS), Zn-domain"/>
    <property type="match status" value="1"/>
</dbReference>